<evidence type="ECO:0000313" key="2">
    <source>
        <dbReference type="Proteomes" id="UP000005876"/>
    </source>
</evidence>
<reference key="2">
    <citation type="submission" date="2011-11" db="EMBL/GenBank/DDBJ databases">
        <authorList>
            <person name="Shin S.H."/>
            <person name="Kim S."/>
            <person name="Kim J.Y."/>
        </authorList>
    </citation>
    <scope>NUCLEOTIDE SEQUENCE</scope>
    <source>
        <strain>HPL-003</strain>
    </source>
</reference>
<accession>G7VZK9</accession>
<organism evidence="1 2">
    <name type="scientific">Paenibacillus terrae (strain HPL-003)</name>
    <dbReference type="NCBI Taxonomy" id="985665"/>
    <lineage>
        <taxon>Bacteria</taxon>
        <taxon>Bacillati</taxon>
        <taxon>Bacillota</taxon>
        <taxon>Bacilli</taxon>
        <taxon>Bacillales</taxon>
        <taxon>Paenibacillaceae</taxon>
        <taxon>Paenibacillus</taxon>
    </lineage>
</organism>
<name>G7VZK9_PAETH</name>
<proteinExistence type="predicted"/>
<dbReference type="AlphaFoldDB" id="G7VZK9"/>
<evidence type="ECO:0000313" key="1">
    <source>
        <dbReference type="EMBL" id="AET57251.1"/>
    </source>
</evidence>
<reference evidence="1 2" key="3">
    <citation type="journal article" date="2012" name="J. Bacteriol.">
        <title>Genome Sequence of Paenibacillus terrae HPL-003, a Xylanase-Producing Bacterium Isolated from Soil Found in Forest Residue.</title>
        <authorList>
            <person name="Shin S.H."/>
            <person name="Kim S."/>
            <person name="Kim J.Y."/>
            <person name="Song H.Y."/>
            <person name="Cho S.J."/>
            <person name="Kim D.R."/>
            <person name="Lee K.I."/>
            <person name="Lim H.K."/>
            <person name="Park N.J."/>
            <person name="Hwang I.T."/>
            <person name="Yang K.S."/>
        </authorList>
    </citation>
    <scope>NUCLEOTIDE SEQUENCE [LARGE SCALE GENOMIC DNA]</scope>
    <source>
        <strain evidence="1 2">HPL-003</strain>
    </source>
</reference>
<dbReference type="HOGENOM" id="CLU_2736302_0_0_9"/>
<sequence>MKTAQSVVAKPQAVTTVNPAALSIETRKGQGSVEPRGVQAKTMEHAKNLECSVKELSGVEGSACGESCVWN</sequence>
<dbReference type="EMBL" id="CP003107">
    <property type="protein sequence ID" value="AET57251.1"/>
    <property type="molecule type" value="Genomic_DNA"/>
</dbReference>
<gene>
    <name evidence="1" type="ordered locus">HPL003_02350</name>
</gene>
<reference evidence="2" key="1">
    <citation type="submission" date="2011-11" db="EMBL/GenBank/DDBJ databases">
        <title>Complete sequence of Paenibacillus terrae HPL-003.</title>
        <authorList>
            <person name="Shin S.H."/>
            <person name="Kim S."/>
            <person name="Kim J.Y."/>
        </authorList>
    </citation>
    <scope>NUCLEOTIDE SEQUENCE [LARGE SCALE GENOMIC DNA]</scope>
    <source>
        <strain evidence="2">HPL-003</strain>
    </source>
</reference>
<protein>
    <submittedName>
        <fullName evidence="1">Uncharacterized protein</fullName>
    </submittedName>
</protein>
<dbReference type="Proteomes" id="UP000005876">
    <property type="component" value="Chromosome"/>
</dbReference>
<dbReference type="KEGG" id="pta:HPL003_02350"/>